<keyword evidence="2" id="KW-0472">Membrane</keyword>
<evidence type="ECO:0000313" key="4">
    <source>
        <dbReference type="Proteomes" id="UP000733379"/>
    </source>
</evidence>
<dbReference type="EMBL" id="JAHKNI010000016">
    <property type="protein sequence ID" value="MBU3066836.1"/>
    <property type="molecule type" value="Genomic_DNA"/>
</dbReference>
<evidence type="ECO:0000256" key="2">
    <source>
        <dbReference type="SAM" id="Phobius"/>
    </source>
</evidence>
<protein>
    <recommendedName>
        <fullName evidence="5">F5/8 type C domain-containing protein</fullName>
    </recommendedName>
</protein>
<keyword evidence="2" id="KW-1133">Transmembrane helix</keyword>
<keyword evidence="2" id="KW-0812">Transmembrane</keyword>
<evidence type="ECO:0008006" key="5">
    <source>
        <dbReference type="Google" id="ProtNLM"/>
    </source>
</evidence>
<evidence type="ECO:0000313" key="3">
    <source>
        <dbReference type="EMBL" id="MBU3066836.1"/>
    </source>
</evidence>
<accession>A0ABS6BBK2</accession>
<feature type="compositionally biased region" description="Low complexity" evidence="1">
    <location>
        <begin position="137"/>
        <end position="146"/>
    </location>
</feature>
<dbReference type="Proteomes" id="UP000733379">
    <property type="component" value="Unassembled WGS sequence"/>
</dbReference>
<dbReference type="RefSeq" id="WP_215922895.1">
    <property type="nucleotide sequence ID" value="NZ_JAHKNI010000016.1"/>
</dbReference>
<dbReference type="Gene3D" id="2.60.120.260">
    <property type="entry name" value="Galactose-binding domain-like"/>
    <property type="match status" value="1"/>
</dbReference>
<evidence type="ECO:0000256" key="1">
    <source>
        <dbReference type="SAM" id="MobiDB-lite"/>
    </source>
</evidence>
<organism evidence="3 4">
    <name type="scientific">Nocardia albiluteola</name>
    <dbReference type="NCBI Taxonomy" id="2842303"/>
    <lineage>
        <taxon>Bacteria</taxon>
        <taxon>Bacillati</taxon>
        <taxon>Actinomycetota</taxon>
        <taxon>Actinomycetes</taxon>
        <taxon>Mycobacteriales</taxon>
        <taxon>Nocardiaceae</taxon>
        <taxon>Nocardia</taxon>
    </lineage>
</organism>
<comment type="caution">
    <text evidence="3">The sequence shown here is derived from an EMBL/GenBank/DDBJ whole genome shotgun (WGS) entry which is preliminary data.</text>
</comment>
<sequence>MVAQERADVFLRHRGAVLDTLLADSAFGRGAVSEAASAAPDPQLGGPEVAVVAAASPRVSVGSAAMTPGASPGEFMAGAPSSGEVYRGDPSVPGPRRTAAGPKASERILALLNGETSPAAAGLEYSGEFSEVASKLTAPSTSAPEAAAPPRPISAPRTSAAPTLQGLLVQVKKPKVALILAAVLVVLLVVVLMTTSGGDRQSSQIAVLTPAPAPASTSPQAAAPTTPADAPIQVKSAASHCPPGGTPGMDAFSGDGKAWSCSRAYSVDGQVLTIDLGRTYAVASIGIVPGWDHVGTDGTDEWAKYRTVSRISYRFNDQDITTYTQQTMDQRMLVVTKMNPSVRASKVILTVLASKGDPSVNTTAISSIVITGH</sequence>
<reference evidence="3 4" key="1">
    <citation type="submission" date="2021-06" db="EMBL/GenBank/DDBJ databases">
        <title>Actinomycetes sequencing.</title>
        <authorList>
            <person name="Shan Q."/>
        </authorList>
    </citation>
    <scope>NUCLEOTIDE SEQUENCE [LARGE SCALE GENOMIC DNA]</scope>
    <source>
        <strain evidence="3 4">NEAU-G5</strain>
    </source>
</reference>
<feature type="region of interest" description="Disordered" evidence="1">
    <location>
        <begin position="69"/>
        <end position="100"/>
    </location>
</feature>
<proteinExistence type="predicted"/>
<feature type="transmembrane region" description="Helical" evidence="2">
    <location>
        <begin position="176"/>
        <end position="195"/>
    </location>
</feature>
<keyword evidence="4" id="KW-1185">Reference proteome</keyword>
<feature type="region of interest" description="Disordered" evidence="1">
    <location>
        <begin position="136"/>
        <end position="156"/>
    </location>
</feature>
<name>A0ABS6BBK2_9NOCA</name>
<gene>
    <name evidence="3" type="ORF">KO481_35620</name>
</gene>